<dbReference type="EMBL" id="FOXS01000006">
    <property type="protein sequence ID" value="SFQ71808.1"/>
    <property type="molecule type" value="Genomic_DNA"/>
</dbReference>
<protein>
    <submittedName>
        <fullName evidence="1">Uncharacterized protein</fullName>
    </submittedName>
</protein>
<accession>A0A1I6ASV5</accession>
<keyword evidence="2" id="KW-1185">Reference proteome</keyword>
<name>A0A1I6ASV5_HYMAR</name>
<sequence>MLLCLSEVLSDECPAGQFSLGFVVGGVVGPQAPVLGRRSSESKVRRNPVAKAYATQPELIYGRSVRRKVCLPQGQAKINQRAP</sequence>
<evidence type="ECO:0000313" key="1">
    <source>
        <dbReference type="EMBL" id="SFQ71808.1"/>
    </source>
</evidence>
<reference evidence="2" key="1">
    <citation type="submission" date="2016-10" db="EMBL/GenBank/DDBJ databases">
        <authorList>
            <person name="Varghese N."/>
            <person name="Submissions S."/>
        </authorList>
    </citation>
    <scope>NUCLEOTIDE SEQUENCE [LARGE SCALE GENOMIC DNA]</scope>
    <source>
        <strain evidence="2">OR362-8,ATCC BAA-1266,JCM 13504</strain>
    </source>
</reference>
<organism evidence="1 2">
    <name type="scientific">Hymenobacter arizonensis</name>
    <name type="common">Siccationidurans arizonensis</name>
    <dbReference type="NCBI Taxonomy" id="1227077"/>
    <lineage>
        <taxon>Bacteria</taxon>
        <taxon>Pseudomonadati</taxon>
        <taxon>Bacteroidota</taxon>
        <taxon>Cytophagia</taxon>
        <taxon>Cytophagales</taxon>
        <taxon>Hymenobacteraceae</taxon>
        <taxon>Hymenobacter</taxon>
    </lineage>
</organism>
<dbReference type="AlphaFoldDB" id="A0A1I6ASV5"/>
<proteinExistence type="predicted"/>
<dbReference type="Proteomes" id="UP000199029">
    <property type="component" value="Unassembled WGS sequence"/>
</dbReference>
<gene>
    <name evidence="1" type="ORF">SAMN04515668_3866</name>
</gene>
<evidence type="ECO:0000313" key="2">
    <source>
        <dbReference type="Proteomes" id="UP000199029"/>
    </source>
</evidence>